<gene>
    <name evidence="1" type="ORF">SAMN06297164_1120</name>
</gene>
<dbReference type="RefSeq" id="WP_097104266.1">
    <property type="nucleotide sequence ID" value="NZ_OCMU01000001.1"/>
</dbReference>
<organism evidence="1 2">
    <name type="scientific">Nitrosomonas ureae</name>
    <dbReference type="NCBI Taxonomy" id="44577"/>
    <lineage>
        <taxon>Bacteria</taxon>
        <taxon>Pseudomonadati</taxon>
        <taxon>Pseudomonadota</taxon>
        <taxon>Betaproteobacteria</taxon>
        <taxon>Nitrosomonadales</taxon>
        <taxon>Nitrosomonadaceae</taxon>
        <taxon>Nitrosomonas</taxon>
    </lineage>
</organism>
<dbReference type="AlphaFoldDB" id="A0A286A5U7"/>
<dbReference type="Proteomes" id="UP000219335">
    <property type="component" value="Unassembled WGS sequence"/>
</dbReference>
<dbReference type="EMBL" id="OCMU01000001">
    <property type="protein sequence ID" value="SOD17282.1"/>
    <property type="molecule type" value="Genomic_DNA"/>
</dbReference>
<accession>A0A286A5U7</accession>
<sequence length="433" mass="49696">MNKLLHQIIALTKNIHLKNPGNDNRGNEQFFVGKRDPFKFNGSFGISWWYTRTTFKLVENISFIIVGELKEFSECDHETIQNTIRSTLHEICVDEKVFRGDDVCFAKKDSLFDCRRNGDVTAYALYILECFLNNIRSTITDWCVVYTVPRLTGMSFSVDSEGIYVVSKSDPVAWKNLEEQGYLLSNLDQQSGNFYDGRPTAFTKQNYDYYLIARVYGTSQRSKFTSSLKLRKLLSIIYSITSENFRNKVAAKPHSCSLQIPNKSSGIKTITMSELGELLPYYGEDNVLGEKEVKEILKWYTKELGLPAKQRNQISKCAHFINKGMNSDDIDSYIHYFVALDALFGRRSAVEASIKSGVSLLPQDGNWEEKISWLFDLRNELVHGGSRFIKEWPKYMKYYRHFSTEPSKDMEQLAFLALSSAPSVFKDGSKKSL</sequence>
<evidence type="ECO:0000313" key="2">
    <source>
        <dbReference type="Proteomes" id="UP000219335"/>
    </source>
</evidence>
<evidence type="ECO:0000313" key="1">
    <source>
        <dbReference type="EMBL" id="SOD17282.1"/>
    </source>
</evidence>
<reference evidence="1 2" key="1">
    <citation type="submission" date="2017-09" db="EMBL/GenBank/DDBJ databases">
        <authorList>
            <person name="Ehlers B."/>
            <person name="Leendertz F.H."/>
        </authorList>
    </citation>
    <scope>NUCLEOTIDE SEQUENCE [LARGE SCALE GENOMIC DNA]</scope>
    <source>
        <strain evidence="1 2">Nm42</strain>
    </source>
</reference>
<proteinExistence type="predicted"/>
<name>A0A286A5U7_9PROT</name>
<protein>
    <submittedName>
        <fullName evidence="1">Uncharacterized protein</fullName>
    </submittedName>
</protein>